<evidence type="ECO:0000313" key="1">
    <source>
        <dbReference type="EMBL" id="MRD46976.1"/>
    </source>
</evidence>
<dbReference type="AlphaFoldDB" id="A0A844B6I4"/>
<dbReference type="OrthoDB" id="9157277at2"/>
<keyword evidence="2" id="KW-1185">Reference proteome</keyword>
<dbReference type="Proteomes" id="UP000487350">
    <property type="component" value="Unassembled WGS sequence"/>
</dbReference>
<comment type="caution">
    <text evidence="1">The sequence shown here is derived from an EMBL/GenBank/DDBJ whole genome shotgun (WGS) entry which is preliminary data.</text>
</comment>
<organism evidence="1 2">
    <name type="scientific">Caenimonas koreensis DSM 17982</name>
    <dbReference type="NCBI Taxonomy" id="1121255"/>
    <lineage>
        <taxon>Bacteria</taxon>
        <taxon>Pseudomonadati</taxon>
        <taxon>Pseudomonadota</taxon>
        <taxon>Betaproteobacteria</taxon>
        <taxon>Burkholderiales</taxon>
        <taxon>Comamonadaceae</taxon>
        <taxon>Caenimonas</taxon>
    </lineage>
</organism>
<dbReference type="RefSeq" id="WP_153584296.1">
    <property type="nucleotide sequence ID" value="NZ_WJBU01000005.1"/>
</dbReference>
<reference evidence="1 2" key="1">
    <citation type="submission" date="2019-11" db="EMBL/GenBank/DDBJ databases">
        <title>Caenimonas koreensis gen. nov., sp. nov., isolated from activated sludge.</title>
        <authorList>
            <person name="Seung H.R."/>
        </authorList>
    </citation>
    <scope>NUCLEOTIDE SEQUENCE [LARGE SCALE GENOMIC DNA]</scope>
    <source>
        <strain evidence="1 2">EMB320</strain>
    </source>
</reference>
<accession>A0A844B6I4</accession>
<protein>
    <submittedName>
        <fullName evidence="1">Uncharacterized protein</fullName>
    </submittedName>
</protein>
<proteinExistence type="predicted"/>
<sequence length="91" mass="10355">MTKKTLSSAIDRAVQIAVEHGNDIAEISEGWTKVRQVIHMRDPLSDDVRARIAGNSELRHWLVTPTPHNKAEEGFTCDRDQVALTFPRQYQ</sequence>
<gene>
    <name evidence="1" type="ORF">GHT07_06785</name>
</gene>
<name>A0A844B6I4_9BURK</name>
<evidence type="ECO:0000313" key="2">
    <source>
        <dbReference type="Proteomes" id="UP000487350"/>
    </source>
</evidence>
<dbReference type="EMBL" id="WJBU01000005">
    <property type="protein sequence ID" value="MRD46976.1"/>
    <property type="molecule type" value="Genomic_DNA"/>
</dbReference>